<organism evidence="1 2">
    <name type="scientific">candidate division GN15 bacterium</name>
    <dbReference type="NCBI Taxonomy" id="2072418"/>
    <lineage>
        <taxon>Bacteria</taxon>
        <taxon>candidate division GN15</taxon>
    </lineage>
</organism>
<dbReference type="EMBL" id="PQAP01000024">
    <property type="protein sequence ID" value="PWB74685.1"/>
    <property type="molecule type" value="Genomic_DNA"/>
</dbReference>
<dbReference type="Proteomes" id="UP000250918">
    <property type="component" value="Unassembled WGS sequence"/>
</dbReference>
<comment type="caution">
    <text evidence="1">The sequence shown here is derived from an EMBL/GenBank/DDBJ whole genome shotgun (WGS) entry which is preliminary data.</text>
</comment>
<reference evidence="1 2" key="1">
    <citation type="journal article" date="2018" name="ISME J.">
        <title>A methanotrophic archaeon couples anaerobic oxidation of methane to Fe(III) reduction.</title>
        <authorList>
            <person name="Cai C."/>
            <person name="Leu A.O."/>
            <person name="Xie G.J."/>
            <person name="Guo J."/>
            <person name="Feng Y."/>
            <person name="Zhao J.X."/>
            <person name="Tyson G.W."/>
            <person name="Yuan Z."/>
            <person name="Hu S."/>
        </authorList>
    </citation>
    <scope>NUCLEOTIDE SEQUENCE [LARGE SCALE GENOMIC DNA]</scope>
    <source>
        <strain evidence="1">FeB_12</strain>
    </source>
</reference>
<protein>
    <recommendedName>
        <fullName evidence="3">DUF4249 family protein</fullName>
    </recommendedName>
</protein>
<evidence type="ECO:0008006" key="3">
    <source>
        <dbReference type="Google" id="ProtNLM"/>
    </source>
</evidence>
<gene>
    <name evidence="1" type="ORF">C3F09_03665</name>
</gene>
<evidence type="ECO:0000313" key="1">
    <source>
        <dbReference type="EMBL" id="PWB74685.1"/>
    </source>
</evidence>
<dbReference type="AlphaFoldDB" id="A0A855X2X9"/>
<proteinExistence type="predicted"/>
<evidence type="ECO:0000313" key="2">
    <source>
        <dbReference type="Proteomes" id="UP000250918"/>
    </source>
</evidence>
<name>A0A855X2X9_9BACT</name>
<accession>A0A855X2X9</accession>
<sequence>MNTNKFIAAVCFSILAVALVIGLMSCNGPAPTNGTDQTFQLRGILTADENRSWTLMAVDYRRDSVLRRLADITLDTFTMQFARPLFPIDSVFSIVTSSGLTFRTGSHKLRITDSTVFTDSLTATAPDTFSILTIYPANRLLQGVAEARLTWSGSTGAETYVIAAVHANAAYTGQGYSAYVTTQNPAGTFPPDVFSNGAGAADTGWYYFYVYALTGSPDSVYARHLLPVPLPSQLADNITETRFGGNFGMILVAFRDSMHVVEQL</sequence>
<dbReference type="PROSITE" id="PS51257">
    <property type="entry name" value="PROKAR_LIPOPROTEIN"/>
    <property type="match status" value="1"/>
</dbReference>